<protein>
    <submittedName>
        <fullName evidence="1">Uncharacterized protein</fullName>
    </submittedName>
</protein>
<dbReference type="AlphaFoldDB" id="A0A6A7A158"/>
<accession>A0A6A7A158</accession>
<gene>
    <name evidence="1" type="ORF">CC86DRAFT_416577</name>
</gene>
<reference evidence="1" key="1">
    <citation type="journal article" date="2020" name="Stud. Mycol.">
        <title>101 Dothideomycetes genomes: a test case for predicting lifestyles and emergence of pathogens.</title>
        <authorList>
            <person name="Haridas S."/>
            <person name="Albert R."/>
            <person name="Binder M."/>
            <person name="Bloem J."/>
            <person name="Labutti K."/>
            <person name="Salamov A."/>
            <person name="Andreopoulos B."/>
            <person name="Baker S."/>
            <person name="Barry K."/>
            <person name="Bills G."/>
            <person name="Bluhm B."/>
            <person name="Cannon C."/>
            <person name="Castanera R."/>
            <person name="Culley D."/>
            <person name="Daum C."/>
            <person name="Ezra D."/>
            <person name="Gonzalez J."/>
            <person name="Henrissat B."/>
            <person name="Kuo A."/>
            <person name="Liang C."/>
            <person name="Lipzen A."/>
            <person name="Lutzoni F."/>
            <person name="Magnuson J."/>
            <person name="Mondo S."/>
            <person name="Nolan M."/>
            <person name="Ohm R."/>
            <person name="Pangilinan J."/>
            <person name="Park H.-J."/>
            <person name="Ramirez L."/>
            <person name="Alfaro M."/>
            <person name="Sun H."/>
            <person name="Tritt A."/>
            <person name="Yoshinaga Y."/>
            <person name="Zwiers L.-H."/>
            <person name="Turgeon B."/>
            <person name="Goodwin S."/>
            <person name="Spatafora J."/>
            <person name="Crous P."/>
            <person name="Grigoriev I."/>
        </authorList>
    </citation>
    <scope>NUCLEOTIDE SEQUENCE</scope>
    <source>
        <strain evidence="1">CBS 113818</strain>
    </source>
</reference>
<evidence type="ECO:0000313" key="2">
    <source>
        <dbReference type="Proteomes" id="UP000799424"/>
    </source>
</evidence>
<proteinExistence type="predicted"/>
<organism evidence="1 2">
    <name type="scientific">Ophiobolus disseminans</name>
    <dbReference type="NCBI Taxonomy" id="1469910"/>
    <lineage>
        <taxon>Eukaryota</taxon>
        <taxon>Fungi</taxon>
        <taxon>Dikarya</taxon>
        <taxon>Ascomycota</taxon>
        <taxon>Pezizomycotina</taxon>
        <taxon>Dothideomycetes</taxon>
        <taxon>Pleosporomycetidae</taxon>
        <taxon>Pleosporales</taxon>
        <taxon>Pleosporineae</taxon>
        <taxon>Phaeosphaeriaceae</taxon>
        <taxon>Ophiobolus</taxon>
    </lineage>
</organism>
<sequence>MEFEYFFQSLGRPVRGTFRDFQHVNRLVLDYGTCQGCDTKTYFDGIWGTFTSARCHFLLKAKPQPIESAWISRSAAGIGADWKLTLDFKSGLVPVEDALWTNKGTEGLLQTKRFFSHLDDIKHDDHFEDGYAIETHHSTSAASEHEYESRDGDDEEIEQEMICRKEKLIRKRCAVELIFLPTPTFQ</sequence>
<keyword evidence="2" id="KW-1185">Reference proteome</keyword>
<name>A0A6A7A158_9PLEO</name>
<dbReference type="Proteomes" id="UP000799424">
    <property type="component" value="Unassembled WGS sequence"/>
</dbReference>
<dbReference type="EMBL" id="MU006225">
    <property type="protein sequence ID" value="KAF2826836.1"/>
    <property type="molecule type" value="Genomic_DNA"/>
</dbReference>
<evidence type="ECO:0000313" key="1">
    <source>
        <dbReference type="EMBL" id="KAF2826836.1"/>
    </source>
</evidence>